<gene>
    <name evidence="3" type="ORF">HY57_15650</name>
</gene>
<accession>A0A075K3E4</accession>
<evidence type="ECO:0000313" key="4">
    <source>
        <dbReference type="Proteomes" id="UP000027987"/>
    </source>
</evidence>
<feature type="region of interest" description="Disordered" evidence="1">
    <location>
        <begin position="21"/>
        <end position="69"/>
    </location>
</feature>
<evidence type="ECO:0000256" key="2">
    <source>
        <dbReference type="SAM" id="SignalP"/>
    </source>
</evidence>
<sequence length="96" mass="10102">MKHVLTGLVMCALVFAVPARAAQPSTTPAPQPDDQKQVAQAIEKQQANVKQLQGDVAREEGKSHDADAKLKAKDQAIAELQAQLKALNGGAQPAAH</sequence>
<dbReference type="OrthoDB" id="5958019at2"/>
<name>A0A075K3E4_9GAMM</name>
<evidence type="ECO:0000313" key="3">
    <source>
        <dbReference type="EMBL" id="AIF48565.1"/>
    </source>
</evidence>
<protein>
    <submittedName>
        <fullName evidence="3">Uncharacterized protein</fullName>
    </submittedName>
</protein>
<dbReference type="EMBL" id="CP008884">
    <property type="protein sequence ID" value="AIF48565.1"/>
    <property type="molecule type" value="Genomic_DNA"/>
</dbReference>
<reference evidence="3 4" key="1">
    <citation type="submission" date="2014-07" db="EMBL/GenBank/DDBJ databases">
        <title>Complete Genome Sequence of Dyella japonica Strain A8 Isolated from Malaysian Tropical Soil.</title>
        <authorList>
            <person name="Hui R.K.H."/>
            <person name="Chen J.-W."/>
            <person name="Chan K.-G."/>
            <person name="Leung F.C.C."/>
        </authorList>
    </citation>
    <scope>NUCLEOTIDE SEQUENCE [LARGE SCALE GENOMIC DNA]</scope>
    <source>
        <strain evidence="3 4">A8</strain>
    </source>
</reference>
<evidence type="ECO:0000256" key="1">
    <source>
        <dbReference type="SAM" id="MobiDB-lite"/>
    </source>
</evidence>
<dbReference type="PATRIC" id="fig|1217721.7.peg.3209"/>
<proteinExistence type="predicted"/>
<dbReference type="RefSeq" id="WP_019464188.1">
    <property type="nucleotide sequence ID" value="NZ_ALOY01000112.1"/>
</dbReference>
<organism evidence="3 4">
    <name type="scientific">Dyella japonica A8</name>
    <dbReference type="NCBI Taxonomy" id="1217721"/>
    <lineage>
        <taxon>Bacteria</taxon>
        <taxon>Pseudomonadati</taxon>
        <taxon>Pseudomonadota</taxon>
        <taxon>Gammaproteobacteria</taxon>
        <taxon>Lysobacterales</taxon>
        <taxon>Rhodanobacteraceae</taxon>
        <taxon>Dyella</taxon>
    </lineage>
</organism>
<dbReference type="Proteomes" id="UP000027987">
    <property type="component" value="Chromosome"/>
</dbReference>
<dbReference type="HOGENOM" id="CLU_2355266_0_0_6"/>
<keyword evidence="4" id="KW-1185">Reference proteome</keyword>
<dbReference type="STRING" id="1217721.HY57_15650"/>
<dbReference type="AlphaFoldDB" id="A0A075K3E4"/>
<feature type="compositionally biased region" description="Basic and acidic residues" evidence="1">
    <location>
        <begin position="56"/>
        <end position="69"/>
    </location>
</feature>
<keyword evidence="2" id="KW-0732">Signal</keyword>
<dbReference type="KEGG" id="dja:HY57_15650"/>
<feature type="chain" id="PRO_5001706700" evidence="2">
    <location>
        <begin position="22"/>
        <end position="96"/>
    </location>
</feature>
<feature type="signal peptide" evidence="2">
    <location>
        <begin position="1"/>
        <end position="21"/>
    </location>
</feature>